<proteinExistence type="predicted"/>
<dbReference type="RefSeq" id="WP_249706817.1">
    <property type="nucleotide sequence ID" value="NZ_JAMFMB010000003.1"/>
</dbReference>
<dbReference type="InterPro" id="IPR023393">
    <property type="entry name" value="START-like_dom_sf"/>
</dbReference>
<evidence type="ECO:0000313" key="2">
    <source>
        <dbReference type="EMBL" id="MCL6282574.1"/>
    </source>
</evidence>
<protein>
    <submittedName>
        <fullName evidence="2">Carbon monoxide dehydrogenase subunit G</fullName>
    </submittedName>
</protein>
<dbReference type="SUPFAM" id="SSF55961">
    <property type="entry name" value="Bet v1-like"/>
    <property type="match status" value="1"/>
</dbReference>
<name>A0ABT0Q0W1_9RHOB</name>
<dbReference type="PANTHER" id="PTHR38588:SF1">
    <property type="entry name" value="BLL0334 PROTEIN"/>
    <property type="match status" value="1"/>
</dbReference>
<evidence type="ECO:0000256" key="1">
    <source>
        <dbReference type="SAM" id="MobiDB-lite"/>
    </source>
</evidence>
<keyword evidence="3" id="KW-1185">Reference proteome</keyword>
<dbReference type="InterPro" id="IPR010419">
    <property type="entry name" value="CO_DH_gsu"/>
</dbReference>
<accession>A0ABT0Q0W1</accession>
<feature type="compositionally biased region" description="Basic and acidic residues" evidence="1">
    <location>
        <begin position="153"/>
        <end position="169"/>
    </location>
</feature>
<sequence length="183" mass="19154">MQLSDSREIAAPRPEVWANLLSAETLKGCVPGCQEMTGSAAEGFEAVVVQKVGPVKATFKGAVTISDVVDGESLTLTGEGKGGAAGFAKGGAKVKLSDGDNGATRLEYDVEAKVGGKLAQLGSRIIDGFAKKMADQFFERFQQSVEGPVEETVAERDESSQDGDGEAKKKGWLGRVLGSKKDK</sequence>
<dbReference type="Proteomes" id="UP001203880">
    <property type="component" value="Unassembled WGS sequence"/>
</dbReference>
<dbReference type="Pfam" id="PF06240">
    <property type="entry name" value="COXG"/>
    <property type="match status" value="1"/>
</dbReference>
<gene>
    <name evidence="2" type="ORF">M3P21_03445</name>
</gene>
<dbReference type="Gene3D" id="3.30.530.20">
    <property type="match status" value="1"/>
</dbReference>
<organism evidence="2 3">
    <name type="scientific">Ruegeria spongiae</name>
    <dbReference type="NCBI Taxonomy" id="2942209"/>
    <lineage>
        <taxon>Bacteria</taxon>
        <taxon>Pseudomonadati</taxon>
        <taxon>Pseudomonadota</taxon>
        <taxon>Alphaproteobacteria</taxon>
        <taxon>Rhodobacterales</taxon>
        <taxon>Roseobacteraceae</taxon>
        <taxon>Ruegeria</taxon>
    </lineage>
</organism>
<comment type="caution">
    <text evidence="2">The sequence shown here is derived from an EMBL/GenBank/DDBJ whole genome shotgun (WGS) entry which is preliminary data.</text>
</comment>
<evidence type="ECO:0000313" key="3">
    <source>
        <dbReference type="Proteomes" id="UP001203880"/>
    </source>
</evidence>
<dbReference type="PANTHER" id="PTHR38588">
    <property type="entry name" value="BLL0334 PROTEIN"/>
    <property type="match status" value="1"/>
</dbReference>
<dbReference type="EMBL" id="JAMFMB010000003">
    <property type="protein sequence ID" value="MCL6282574.1"/>
    <property type="molecule type" value="Genomic_DNA"/>
</dbReference>
<feature type="region of interest" description="Disordered" evidence="1">
    <location>
        <begin position="148"/>
        <end position="183"/>
    </location>
</feature>
<dbReference type="CDD" id="cd05018">
    <property type="entry name" value="CoxG"/>
    <property type="match status" value="1"/>
</dbReference>
<reference evidence="2" key="1">
    <citation type="submission" date="2022-05" db="EMBL/GenBank/DDBJ databases">
        <authorList>
            <person name="Park J.-S."/>
        </authorList>
    </citation>
    <scope>NUCLEOTIDE SEQUENCE</scope>
    <source>
        <strain evidence="2">2012CJ41-6</strain>
    </source>
</reference>